<dbReference type="InParanoid" id="A0A1Q3CMH9"/>
<sequence>MPCEAYGKSAFSAYMQQNYNKWMCSWRMRLERLVDVPQMSIECKGYAFPKVPEEVWEQMADIFMTDEFNRKSRRNARNRASEAYTLYTGGSFMGCLSLG</sequence>
<name>A0A1Q3CMH9_CEPFO</name>
<accession>A0A1Q3CMH9</accession>
<organism evidence="1 2">
    <name type="scientific">Cephalotus follicularis</name>
    <name type="common">Albany pitcher plant</name>
    <dbReference type="NCBI Taxonomy" id="3775"/>
    <lineage>
        <taxon>Eukaryota</taxon>
        <taxon>Viridiplantae</taxon>
        <taxon>Streptophyta</taxon>
        <taxon>Embryophyta</taxon>
        <taxon>Tracheophyta</taxon>
        <taxon>Spermatophyta</taxon>
        <taxon>Magnoliopsida</taxon>
        <taxon>eudicotyledons</taxon>
        <taxon>Gunneridae</taxon>
        <taxon>Pentapetalae</taxon>
        <taxon>rosids</taxon>
        <taxon>fabids</taxon>
        <taxon>Oxalidales</taxon>
        <taxon>Cephalotaceae</taxon>
        <taxon>Cephalotus</taxon>
    </lineage>
</organism>
<dbReference type="EMBL" id="BDDD01002413">
    <property type="protein sequence ID" value="GAV81460.1"/>
    <property type="molecule type" value="Genomic_DNA"/>
</dbReference>
<comment type="caution">
    <text evidence="1">The sequence shown here is derived from an EMBL/GenBank/DDBJ whole genome shotgun (WGS) entry which is preliminary data.</text>
</comment>
<dbReference type="Proteomes" id="UP000187406">
    <property type="component" value="Unassembled WGS sequence"/>
</dbReference>
<keyword evidence="2" id="KW-1185">Reference proteome</keyword>
<proteinExistence type="predicted"/>
<gene>
    <name evidence="1" type="ORF">CFOL_v3_24915</name>
</gene>
<evidence type="ECO:0000313" key="1">
    <source>
        <dbReference type="EMBL" id="GAV81460.1"/>
    </source>
</evidence>
<evidence type="ECO:0000313" key="2">
    <source>
        <dbReference type="Proteomes" id="UP000187406"/>
    </source>
</evidence>
<reference evidence="2" key="1">
    <citation type="submission" date="2016-04" db="EMBL/GenBank/DDBJ databases">
        <title>Cephalotus genome sequencing.</title>
        <authorList>
            <person name="Fukushima K."/>
            <person name="Hasebe M."/>
            <person name="Fang X."/>
        </authorList>
    </citation>
    <scope>NUCLEOTIDE SEQUENCE [LARGE SCALE GENOMIC DNA]</scope>
    <source>
        <strain evidence="2">cv. St1</strain>
    </source>
</reference>
<protein>
    <submittedName>
        <fullName evidence="1">Uncharacterized protein</fullName>
    </submittedName>
</protein>
<dbReference type="AlphaFoldDB" id="A0A1Q3CMH9"/>